<protein>
    <submittedName>
        <fullName evidence="2">Uncharacterized protein</fullName>
    </submittedName>
</protein>
<feature type="compositionally biased region" description="Low complexity" evidence="1">
    <location>
        <begin position="21"/>
        <end position="38"/>
    </location>
</feature>
<dbReference type="VEuPathDB" id="FungiDB:ASPBRDRAFT_137556"/>
<dbReference type="InterPro" id="IPR018858">
    <property type="entry name" value="DUF2458"/>
</dbReference>
<proteinExistence type="predicted"/>
<evidence type="ECO:0000313" key="3">
    <source>
        <dbReference type="Proteomes" id="UP000184499"/>
    </source>
</evidence>
<dbReference type="EMBL" id="KV878697">
    <property type="protein sequence ID" value="OJJ66681.1"/>
    <property type="molecule type" value="Genomic_DNA"/>
</dbReference>
<sequence>MDYNAADLSSVLRTLSALSNQQQPQPQQQLQSQLQPLQNHSPYSHNSEPASTEDNDPYEPTESLPRLPEPSKPTSKPTSPPQHHHHHHQQQLQQHPSTAPPQPAPTPSPAPGGVSGEDTSSITTWPSALRYVMRTVAQNEDIQRRLRWLIQRQHDHEKQWWQGREALLKKQSARTEKKKELDAVLRSVGAPVDENKQVSTAEEDRAELTNYDAKVYKASRQMSDAMIAELKALKIPFFTIKKSLVSDSEPSNMGRTTTATLTVKQQQQQQLSREEVSALQLRMLELLQDLCRE</sequence>
<feature type="region of interest" description="Disordered" evidence="1">
    <location>
        <begin position="16"/>
        <end position="121"/>
    </location>
</feature>
<dbReference type="AlphaFoldDB" id="A0A1L9U4S6"/>
<feature type="compositionally biased region" description="Pro residues" evidence="1">
    <location>
        <begin position="98"/>
        <end position="110"/>
    </location>
</feature>
<gene>
    <name evidence="2" type="ORF">ASPBRDRAFT_137556</name>
</gene>
<name>A0A1L9U4S6_ASPBC</name>
<dbReference type="RefSeq" id="XP_067473931.1">
    <property type="nucleotide sequence ID" value="XM_067618909.1"/>
</dbReference>
<evidence type="ECO:0000256" key="1">
    <source>
        <dbReference type="SAM" id="MobiDB-lite"/>
    </source>
</evidence>
<organism evidence="2 3">
    <name type="scientific">Aspergillus brasiliensis (strain CBS 101740 / IMI 381727 / IBT 21946)</name>
    <dbReference type="NCBI Taxonomy" id="767769"/>
    <lineage>
        <taxon>Eukaryota</taxon>
        <taxon>Fungi</taxon>
        <taxon>Dikarya</taxon>
        <taxon>Ascomycota</taxon>
        <taxon>Pezizomycotina</taxon>
        <taxon>Eurotiomycetes</taxon>
        <taxon>Eurotiomycetidae</taxon>
        <taxon>Eurotiales</taxon>
        <taxon>Aspergillaceae</taxon>
        <taxon>Aspergillus</taxon>
        <taxon>Aspergillus subgen. Circumdati</taxon>
    </lineage>
</organism>
<dbReference type="OrthoDB" id="5363415at2759"/>
<dbReference type="GeneID" id="93571397"/>
<evidence type="ECO:0000313" key="2">
    <source>
        <dbReference type="EMBL" id="OJJ66681.1"/>
    </source>
</evidence>
<dbReference type="OMA" id="QWFDARE"/>
<dbReference type="Pfam" id="PF10454">
    <property type="entry name" value="DUF2458"/>
    <property type="match status" value="1"/>
</dbReference>
<keyword evidence="3" id="KW-1185">Reference proteome</keyword>
<feature type="compositionally biased region" description="Polar residues" evidence="1">
    <location>
        <begin position="39"/>
        <end position="50"/>
    </location>
</feature>
<accession>A0A1L9U4S6</accession>
<reference evidence="3" key="1">
    <citation type="journal article" date="2017" name="Genome Biol.">
        <title>Comparative genomics reveals high biological diversity and specific adaptations in the industrially and medically important fungal genus Aspergillus.</title>
        <authorList>
            <person name="de Vries R.P."/>
            <person name="Riley R."/>
            <person name="Wiebenga A."/>
            <person name="Aguilar-Osorio G."/>
            <person name="Amillis S."/>
            <person name="Uchima C.A."/>
            <person name="Anderluh G."/>
            <person name="Asadollahi M."/>
            <person name="Askin M."/>
            <person name="Barry K."/>
            <person name="Battaglia E."/>
            <person name="Bayram O."/>
            <person name="Benocci T."/>
            <person name="Braus-Stromeyer S.A."/>
            <person name="Caldana C."/>
            <person name="Canovas D."/>
            <person name="Cerqueira G.C."/>
            <person name="Chen F."/>
            <person name="Chen W."/>
            <person name="Choi C."/>
            <person name="Clum A."/>
            <person name="Dos Santos R.A."/>
            <person name="Damasio A.R."/>
            <person name="Diallinas G."/>
            <person name="Emri T."/>
            <person name="Fekete E."/>
            <person name="Flipphi M."/>
            <person name="Freyberg S."/>
            <person name="Gallo A."/>
            <person name="Gournas C."/>
            <person name="Habgood R."/>
            <person name="Hainaut M."/>
            <person name="Harispe M.L."/>
            <person name="Henrissat B."/>
            <person name="Hilden K.S."/>
            <person name="Hope R."/>
            <person name="Hossain A."/>
            <person name="Karabika E."/>
            <person name="Karaffa L."/>
            <person name="Karanyi Z."/>
            <person name="Krasevec N."/>
            <person name="Kuo A."/>
            <person name="Kusch H."/>
            <person name="LaButti K."/>
            <person name="Lagendijk E.L."/>
            <person name="Lapidus A."/>
            <person name="Levasseur A."/>
            <person name="Lindquist E."/>
            <person name="Lipzen A."/>
            <person name="Logrieco A.F."/>
            <person name="MacCabe A."/>
            <person name="Maekelae M.R."/>
            <person name="Malavazi I."/>
            <person name="Melin P."/>
            <person name="Meyer V."/>
            <person name="Mielnichuk N."/>
            <person name="Miskei M."/>
            <person name="Molnar A.P."/>
            <person name="Mule G."/>
            <person name="Ngan C.Y."/>
            <person name="Orejas M."/>
            <person name="Orosz E."/>
            <person name="Ouedraogo J.P."/>
            <person name="Overkamp K.M."/>
            <person name="Park H.-S."/>
            <person name="Perrone G."/>
            <person name="Piumi F."/>
            <person name="Punt P.J."/>
            <person name="Ram A.F."/>
            <person name="Ramon A."/>
            <person name="Rauscher S."/>
            <person name="Record E."/>
            <person name="Riano-Pachon D.M."/>
            <person name="Robert V."/>
            <person name="Roehrig J."/>
            <person name="Ruller R."/>
            <person name="Salamov A."/>
            <person name="Salih N.S."/>
            <person name="Samson R.A."/>
            <person name="Sandor E."/>
            <person name="Sanguinetti M."/>
            <person name="Schuetze T."/>
            <person name="Sepcic K."/>
            <person name="Shelest E."/>
            <person name="Sherlock G."/>
            <person name="Sophianopoulou V."/>
            <person name="Squina F.M."/>
            <person name="Sun H."/>
            <person name="Susca A."/>
            <person name="Todd R.B."/>
            <person name="Tsang A."/>
            <person name="Unkles S.E."/>
            <person name="van de Wiele N."/>
            <person name="van Rossen-Uffink D."/>
            <person name="Oliveira J.V."/>
            <person name="Vesth T.C."/>
            <person name="Visser J."/>
            <person name="Yu J.-H."/>
            <person name="Zhou M."/>
            <person name="Andersen M.R."/>
            <person name="Archer D.B."/>
            <person name="Baker S.E."/>
            <person name="Benoit I."/>
            <person name="Brakhage A.A."/>
            <person name="Braus G.H."/>
            <person name="Fischer R."/>
            <person name="Frisvad J.C."/>
            <person name="Goldman G.H."/>
            <person name="Houbraken J."/>
            <person name="Oakley B."/>
            <person name="Pocsi I."/>
            <person name="Scazzocchio C."/>
            <person name="Seiboth B."/>
            <person name="vanKuyk P.A."/>
            <person name="Wortman J."/>
            <person name="Dyer P.S."/>
            <person name="Grigoriev I.V."/>
        </authorList>
    </citation>
    <scope>NUCLEOTIDE SEQUENCE [LARGE SCALE GENOMIC DNA]</scope>
    <source>
        <strain evidence="3">CBS 101740 / IMI 381727 / IBT 21946</strain>
    </source>
</reference>
<dbReference type="Proteomes" id="UP000184499">
    <property type="component" value="Unassembled WGS sequence"/>
</dbReference>